<evidence type="ECO:0000256" key="1">
    <source>
        <dbReference type="ARBA" id="ARBA00004141"/>
    </source>
</evidence>
<dbReference type="Proteomes" id="UP000006859">
    <property type="component" value="Chromosome"/>
</dbReference>
<keyword evidence="8" id="KW-1185">Reference proteome</keyword>
<comment type="similarity">
    <text evidence="2">Belongs to the SLC13A/DASS transporter (TC 2.A.47) family. DIT1 subfamily.</text>
</comment>
<feature type="transmembrane region" description="Helical" evidence="6">
    <location>
        <begin position="38"/>
        <end position="55"/>
    </location>
</feature>
<feature type="transmembrane region" description="Helical" evidence="6">
    <location>
        <begin position="12"/>
        <end position="32"/>
    </location>
</feature>
<evidence type="ECO:0000256" key="2">
    <source>
        <dbReference type="ARBA" id="ARBA00007349"/>
    </source>
</evidence>
<evidence type="ECO:0000313" key="8">
    <source>
        <dbReference type="Proteomes" id="UP000006859"/>
    </source>
</evidence>
<feature type="transmembrane region" description="Helical" evidence="6">
    <location>
        <begin position="348"/>
        <end position="373"/>
    </location>
</feature>
<dbReference type="NCBIfam" id="TIGR00785">
    <property type="entry name" value="dass"/>
    <property type="match status" value="1"/>
</dbReference>
<feature type="transmembrane region" description="Helical" evidence="6">
    <location>
        <begin position="113"/>
        <end position="133"/>
    </location>
</feature>
<comment type="subcellular location">
    <subcellularLocation>
        <location evidence="1">Membrane</location>
        <topology evidence="1">Multi-pass membrane protein</topology>
    </subcellularLocation>
</comment>
<feature type="transmembrane region" description="Helical" evidence="6">
    <location>
        <begin position="295"/>
        <end position="313"/>
    </location>
</feature>
<dbReference type="STRING" id="198628.Dda3937_02536"/>
<evidence type="ECO:0000313" key="7">
    <source>
        <dbReference type="EMBL" id="ADM96308.1"/>
    </source>
</evidence>
<sequence>MSGVGMSANNSRLVKLLIILGIAVIFWFVPVPEGVSPAAWHLLAIFIATVIGLILSPYPLGAIAIFSITAVAALGLLPVKDVLVGFGDPTIWMIACAFFISRSFIKTGFGRRIGFLFISKLGNSSLGLAYGLVFTDLLFSPAMPSTSARCGGIITPLFRSIAEAYGSTPEQGTQRRIGSFLVQTIFQCNAITSAMFMTSMAGNPLISKLATQFGVHLTWTEWAAATLVPGLLSLIVIPLVLYRFYPPELKKTPEMRELAKVRLHEMGPMSRNEWIVLCVFLGLVVFWVLGSTLNIDATLTALGGLSVLLLTRALSWEDVTGEKEAWHTVVWFAVLMMLATQLNKMGLIAWLGGIAGHAVAGMHWLPMVGLLLLVYYYSHYFMASAVAHISAMYAIFVSIAIAAGAPPVLTVLAFAAFSNLFMATTHYSGGPAPIMFGCGYLSLGTWWKIGFLVGLVVIPIWLGIGSLWWKVLGMW</sequence>
<accession>E0SEQ5</accession>
<feature type="transmembrane region" description="Helical" evidence="6">
    <location>
        <begin position="272"/>
        <end position="289"/>
    </location>
</feature>
<feature type="transmembrane region" description="Helical" evidence="6">
    <location>
        <begin position="222"/>
        <end position="245"/>
    </location>
</feature>
<dbReference type="PANTHER" id="PTHR42826">
    <property type="entry name" value="DICARBOXYLATE TRANSPORTER 2.1, CHLOROPLASTIC"/>
    <property type="match status" value="1"/>
</dbReference>
<dbReference type="InterPro" id="IPR030676">
    <property type="entry name" value="CitT-rel"/>
</dbReference>
<dbReference type="EMBL" id="CP002038">
    <property type="protein sequence ID" value="ADM96308.1"/>
    <property type="molecule type" value="Genomic_DNA"/>
</dbReference>
<gene>
    <name evidence="7" type="primary">ybhI</name>
    <name evidence="7" type="ordered locus">Dda3937_02536</name>
</gene>
<evidence type="ECO:0000256" key="3">
    <source>
        <dbReference type="ARBA" id="ARBA00022692"/>
    </source>
</evidence>
<keyword evidence="3 6" id="KW-0812">Transmembrane</keyword>
<name>E0SEQ5_DICD3</name>
<evidence type="ECO:0000256" key="5">
    <source>
        <dbReference type="ARBA" id="ARBA00023136"/>
    </source>
</evidence>
<feature type="transmembrane region" description="Helical" evidence="6">
    <location>
        <begin position="83"/>
        <end position="101"/>
    </location>
</feature>
<dbReference type="GO" id="GO:0016020">
    <property type="term" value="C:membrane"/>
    <property type="evidence" value="ECO:0007669"/>
    <property type="project" value="UniProtKB-SubCell"/>
</dbReference>
<organism evidence="7 8">
    <name type="scientific">Dickeya dadantii (strain 3937)</name>
    <name type="common">Erwinia chrysanthemi (strain 3937)</name>
    <dbReference type="NCBI Taxonomy" id="198628"/>
    <lineage>
        <taxon>Bacteria</taxon>
        <taxon>Pseudomonadati</taxon>
        <taxon>Pseudomonadota</taxon>
        <taxon>Gammaproteobacteria</taxon>
        <taxon>Enterobacterales</taxon>
        <taxon>Pectobacteriaceae</taxon>
        <taxon>Dickeya</taxon>
    </lineage>
</organism>
<proteinExistence type="inferred from homology"/>
<dbReference type="PIRSF" id="PIRSF002457">
    <property type="entry name" value="DASS"/>
    <property type="match status" value="1"/>
</dbReference>
<dbReference type="InterPro" id="IPR001898">
    <property type="entry name" value="SLC13A/DASS"/>
</dbReference>
<keyword evidence="5 6" id="KW-0472">Membrane</keyword>
<dbReference type="HOGENOM" id="CLU_005170_7_3_6"/>
<feature type="transmembrane region" description="Helical" evidence="6">
    <location>
        <begin position="60"/>
        <end position="77"/>
    </location>
</feature>
<protein>
    <submittedName>
        <fullName evidence="7">2-oxoglutarate/malate translocator</fullName>
    </submittedName>
</protein>
<feature type="transmembrane region" description="Helical" evidence="6">
    <location>
        <begin position="449"/>
        <end position="469"/>
    </location>
</feature>
<dbReference type="eggNOG" id="COG0471">
    <property type="taxonomic scope" value="Bacteria"/>
</dbReference>
<feature type="transmembrane region" description="Helical" evidence="6">
    <location>
        <begin position="325"/>
        <end position="342"/>
    </location>
</feature>
<dbReference type="AlphaFoldDB" id="E0SEQ5"/>
<dbReference type="Pfam" id="PF00939">
    <property type="entry name" value="Na_sulph_symp"/>
    <property type="match status" value="1"/>
</dbReference>
<keyword evidence="4 6" id="KW-1133">Transmembrane helix</keyword>
<evidence type="ECO:0000256" key="4">
    <source>
        <dbReference type="ARBA" id="ARBA00022989"/>
    </source>
</evidence>
<dbReference type="GO" id="GO:0022857">
    <property type="term" value="F:transmembrane transporter activity"/>
    <property type="evidence" value="ECO:0007669"/>
    <property type="project" value="InterPro"/>
</dbReference>
<dbReference type="KEGG" id="ddd:Dda3937_02536"/>
<evidence type="ECO:0000256" key="6">
    <source>
        <dbReference type="SAM" id="Phobius"/>
    </source>
</evidence>
<reference evidence="7 8" key="1">
    <citation type="journal article" date="2011" name="J. Bacteriol.">
        <title>Genome sequence of the plant-pathogenic bacterium Dickeya dadantii 3937.</title>
        <authorList>
            <person name="Glasner J.D."/>
            <person name="Yang C.H."/>
            <person name="Reverchon S."/>
            <person name="Hugouvieux-Cotte-Pattat N."/>
            <person name="Condemine G."/>
            <person name="Bohin J.P."/>
            <person name="Van Gijsegem F."/>
            <person name="Yang S."/>
            <person name="Franza T."/>
            <person name="Expert D."/>
            <person name="Plunkett G. III"/>
            <person name="San Francisco M.J."/>
            <person name="Charkowski A.O."/>
            <person name="Py B."/>
            <person name="Bell K."/>
            <person name="Rauscher L."/>
            <person name="Rodriguez-Palenzuela P."/>
            <person name="Toussaint A."/>
            <person name="Holeva M.C."/>
            <person name="He S.Y."/>
            <person name="Douet V."/>
            <person name="Boccara M."/>
            <person name="Blanco C."/>
            <person name="Toth I."/>
            <person name="Anderson B.D."/>
            <person name="Biehl B.S."/>
            <person name="Mau B."/>
            <person name="Flynn S.M."/>
            <person name="Barras F."/>
            <person name="Lindeberg M."/>
            <person name="Birch P.R."/>
            <person name="Tsuyumu S."/>
            <person name="Shi X."/>
            <person name="Hibbing M."/>
            <person name="Yap M.N."/>
            <person name="Carpentier M."/>
            <person name="Dassa E."/>
            <person name="Umehara M."/>
            <person name="Kim J.F."/>
            <person name="Rusch M."/>
            <person name="Soni P."/>
            <person name="Mayhew G.F."/>
            <person name="Fouts D.E."/>
            <person name="Gill S.R."/>
            <person name="Blattner F.R."/>
            <person name="Keen N.T."/>
            <person name="Perna N.T."/>
        </authorList>
    </citation>
    <scope>NUCLEOTIDE SEQUENCE [LARGE SCALE GENOMIC DNA]</scope>
    <source>
        <strain evidence="7 8">3937</strain>
    </source>
</reference>